<name>A0A975SKC4_9RHOO</name>
<feature type="domain" description="Aminotransferase class I/classII large" evidence="4">
    <location>
        <begin position="54"/>
        <end position="299"/>
    </location>
</feature>
<dbReference type="InterPro" id="IPR004839">
    <property type="entry name" value="Aminotransferase_I/II_large"/>
</dbReference>
<accession>A0A975SKC4</accession>
<dbReference type="RefSeq" id="WP_216130052.1">
    <property type="nucleotide sequence ID" value="NZ_CP064782.1"/>
</dbReference>
<evidence type="ECO:0000259" key="4">
    <source>
        <dbReference type="Pfam" id="PF00155"/>
    </source>
</evidence>
<evidence type="ECO:0000256" key="1">
    <source>
        <dbReference type="ARBA" id="ARBA00001933"/>
    </source>
</evidence>
<dbReference type="InterPro" id="IPR004838">
    <property type="entry name" value="NHTrfase_class1_PyrdxlP-BS"/>
</dbReference>
<dbReference type="KEGG" id="aiq:Azoinq_08440"/>
<evidence type="ECO:0000256" key="2">
    <source>
        <dbReference type="ARBA" id="ARBA00022898"/>
    </source>
</evidence>
<dbReference type="PROSITE" id="PS00105">
    <property type="entry name" value="AA_TRANSFER_CLASS_1"/>
    <property type="match status" value="1"/>
</dbReference>
<dbReference type="GO" id="GO:0030170">
    <property type="term" value="F:pyridoxal phosphate binding"/>
    <property type="evidence" value="ECO:0007669"/>
    <property type="project" value="InterPro"/>
</dbReference>
<sequence length="333" mass="36259">MLEHGGRLRQAAAHWGIPLETWLDLSTGINPWGYPVPTLAAAAWQRLPEDEDGLLEAAVEYYGNTNILPLPGSQAAIQALPRLLPPGRAAVLAPSYREHAAAWQRAGWEVLPFTPEQLEQAATQANAVVLCNPNNPTGDAFTARRLRAVARELAKHGGLLVVDEAFGDADNRNSLADLAGTPRARNLVVLRSLGKFFGLAGARVGFALARPELLTALGETLGPWALSGPSRAVAKAALENRPWQEETLEELMAASTRLERLLQDILGRNDGTALFRWLPHPWAPTLHEKLAQRGILTRLITDPSGLRIGLPAREAHWQRLTTALTEIAHELDL</sequence>
<dbReference type="PANTHER" id="PTHR42885:SF1">
    <property type="entry name" value="THREONINE-PHOSPHATE DECARBOXYLASE"/>
    <property type="match status" value="1"/>
</dbReference>
<reference evidence="5" key="1">
    <citation type="submission" date="2020-11" db="EMBL/GenBank/DDBJ databases">
        <title>Azospira inquinata sp. nov.</title>
        <authorList>
            <person name="Moe W.M."/>
            <person name="Mikes M.C."/>
        </authorList>
    </citation>
    <scope>NUCLEOTIDE SEQUENCE</scope>
    <source>
        <strain evidence="5">Azo-3</strain>
    </source>
</reference>
<dbReference type="Proteomes" id="UP000683428">
    <property type="component" value="Chromosome"/>
</dbReference>
<dbReference type="EC" id="4.1.1.81" evidence="5"/>
<comment type="cofactor">
    <cofactor evidence="1">
        <name>pyridoxal 5'-phosphate</name>
        <dbReference type="ChEBI" id="CHEBI:597326"/>
    </cofactor>
</comment>
<dbReference type="InterPro" id="IPR005860">
    <property type="entry name" value="CobD"/>
</dbReference>
<keyword evidence="6" id="KW-1185">Reference proteome</keyword>
<dbReference type="EMBL" id="CP064782">
    <property type="protein sequence ID" value="QWT47905.1"/>
    <property type="molecule type" value="Genomic_DNA"/>
</dbReference>
<dbReference type="GO" id="GO:0048472">
    <property type="term" value="F:threonine-phosphate decarboxylase activity"/>
    <property type="evidence" value="ECO:0007669"/>
    <property type="project" value="UniProtKB-EC"/>
</dbReference>
<proteinExistence type="predicted"/>
<keyword evidence="3 5" id="KW-0456">Lyase</keyword>
<dbReference type="AlphaFoldDB" id="A0A975SKC4"/>
<evidence type="ECO:0000313" key="5">
    <source>
        <dbReference type="EMBL" id="QWT47905.1"/>
    </source>
</evidence>
<dbReference type="NCBIfam" id="TIGR01140">
    <property type="entry name" value="L_thr_O3P_dcar"/>
    <property type="match status" value="1"/>
</dbReference>
<protein>
    <submittedName>
        <fullName evidence="5">Threonine-phosphate decarboxylase</fullName>
        <ecNumber evidence="5">4.1.1.81</ecNumber>
    </submittedName>
</protein>
<evidence type="ECO:0000313" key="6">
    <source>
        <dbReference type="Proteomes" id="UP000683428"/>
    </source>
</evidence>
<dbReference type="Pfam" id="PF00155">
    <property type="entry name" value="Aminotran_1_2"/>
    <property type="match status" value="1"/>
</dbReference>
<dbReference type="CDD" id="cd00609">
    <property type="entry name" value="AAT_like"/>
    <property type="match status" value="1"/>
</dbReference>
<dbReference type="PANTHER" id="PTHR42885">
    <property type="entry name" value="HISTIDINOL-PHOSPHATE AMINOTRANSFERASE-RELATED"/>
    <property type="match status" value="1"/>
</dbReference>
<organism evidence="5 6">
    <name type="scientific">Azospira inquinata</name>
    <dbReference type="NCBI Taxonomy" id="2785627"/>
    <lineage>
        <taxon>Bacteria</taxon>
        <taxon>Pseudomonadati</taxon>
        <taxon>Pseudomonadota</taxon>
        <taxon>Betaproteobacteria</taxon>
        <taxon>Rhodocyclales</taxon>
        <taxon>Rhodocyclaceae</taxon>
        <taxon>Azospira</taxon>
    </lineage>
</organism>
<evidence type="ECO:0000256" key="3">
    <source>
        <dbReference type="ARBA" id="ARBA00023239"/>
    </source>
</evidence>
<dbReference type="GO" id="GO:0009236">
    <property type="term" value="P:cobalamin biosynthetic process"/>
    <property type="evidence" value="ECO:0007669"/>
    <property type="project" value="InterPro"/>
</dbReference>
<keyword evidence="2" id="KW-0663">Pyridoxal phosphate</keyword>
<gene>
    <name evidence="5" type="ORF">Azoinq_08440</name>
</gene>